<dbReference type="EMBL" id="PQIB02000014">
    <property type="protein sequence ID" value="RLM69664.1"/>
    <property type="molecule type" value="Genomic_DNA"/>
</dbReference>
<gene>
    <name evidence="2" type="ORF">C2845_PM17G10340</name>
</gene>
<dbReference type="STRING" id="4540.A0A3L6Q250"/>
<sequence>MDVEACKDAAPARSKTVHNLLVALNCGMLTLGAVGGPLLSRVYFSKGGRRK</sequence>
<keyword evidence="1" id="KW-0812">Transmembrane</keyword>
<feature type="transmembrane region" description="Helical" evidence="1">
    <location>
        <begin position="20"/>
        <end position="44"/>
    </location>
</feature>
<dbReference type="AlphaFoldDB" id="A0A3L6Q250"/>
<organism evidence="2 3">
    <name type="scientific">Panicum miliaceum</name>
    <name type="common">Proso millet</name>
    <name type="synonym">Broomcorn millet</name>
    <dbReference type="NCBI Taxonomy" id="4540"/>
    <lineage>
        <taxon>Eukaryota</taxon>
        <taxon>Viridiplantae</taxon>
        <taxon>Streptophyta</taxon>
        <taxon>Embryophyta</taxon>
        <taxon>Tracheophyta</taxon>
        <taxon>Spermatophyta</taxon>
        <taxon>Magnoliopsida</taxon>
        <taxon>Liliopsida</taxon>
        <taxon>Poales</taxon>
        <taxon>Poaceae</taxon>
        <taxon>PACMAD clade</taxon>
        <taxon>Panicoideae</taxon>
        <taxon>Panicodae</taxon>
        <taxon>Paniceae</taxon>
        <taxon>Panicinae</taxon>
        <taxon>Panicum</taxon>
        <taxon>Panicum sect. Panicum</taxon>
    </lineage>
</organism>
<keyword evidence="3" id="KW-1185">Reference proteome</keyword>
<keyword evidence="1" id="KW-1133">Transmembrane helix</keyword>
<keyword evidence="1" id="KW-0472">Membrane</keyword>
<evidence type="ECO:0000313" key="3">
    <source>
        <dbReference type="Proteomes" id="UP000275267"/>
    </source>
</evidence>
<proteinExistence type="predicted"/>
<evidence type="ECO:0000256" key="1">
    <source>
        <dbReference type="SAM" id="Phobius"/>
    </source>
</evidence>
<accession>A0A3L6Q250</accession>
<dbReference type="Proteomes" id="UP000275267">
    <property type="component" value="Unassembled WGS sequence"/>
</dbReference>
<reference evidence="3" key="1">
    <citation type="journal article" date="2019" name="Nat. Commun.">
        <title>The genome of broomcorn millet.</title>
        <authorList>
            <person name="Zou C."/>
            <person name="Miki D."/>
            <person name="Li D."/>
            <person name="Tang Q."/>
            <person name="Xiao L."/>
            <person name="Rajput S."/>
            <person name="Deng P."/>
            <person name="Jia W."/>
            <person name="Huang R."/>
            <person name="Zhang M."/>
            <person name="Sun Y."/>
            <person name="Hu J."/>
            <person name="Fu X."/>
            <person name="Schnable P.S."/>
            <person name="Li F."/>
            <person name="Zhang H."/>
            <person name="Feng B."/>
            <person name="Zhu X."/>
            <person name="Liu R."/>
            <person name="Schnable J.C."/>
            <person name="Zhu J.-K."/>
            <person name="Zhang H."/>
        </authorList>
    </citation>
    <scope>NUCLEOTIDE SEQUENCE [LARGE SCALE GENOMIC DNA]</scope>
</reference>
<evidence type="ECO:0000313" key="2">
    <source>
        <dbReference type="EMBL" id="RLM69664.1"/>
    </source>
</evidence>
<name>A0A3L6Q250_PANMI</name>
<comment type="caution">
    <text evidence="2">The sequence shown here is derived from an EMBL/GenBank/DDBJ whole genome shotgun (WGS) entry which is preliminary data.</text>
</comment>
<protein>
    <submittedName>
        <fullName evidence="2">Uncharacterized protein</fullName>
    </submittedName>
</protein>